<reference evidence="3 4" key="1">
    <citation type="submission" date="2018-10" db="EMBL/GenBank/DDBJ databases">
        <authorList>
            <person name="Li J."/>
        </authorList>
    </citation>
    <scope>NUCLEOTIDE SEQUENCE [LARGE SCALE GENOMIC DNA]</scope>
    <source>
        <strain evidence="3 4">CCTCC AB209002</strain>
    </source>
</reference>
<accession>A0A3L6ZKG1</accession>
<protein>
    <recommendedName>
        <fullName evidence="5">DUF4190 domain-containing protein</fullName>
    </recommendedName>
</protein>
<dbReference type="EMBL" id="RCUV01000021">
    <property type="protein sequence ID" value="RLP68323.1"/>
    <property type="molecule type" value="Genomic_DNA"/>
</dbReference>
<dbReference type="Proteomes" id="UP000270299">
    <property type="component" value="Unassembled WGS sequence"/>
</dbReference>
<evidence type="ECO:0000256" key="1">
    <source>
        <dbReference type="SAM" id="MobiDB-lite"/>
    </source>
</evidence>
<feature type="transmembrane region" description="Helical" evidence="2">
    <location>
        <begin position="50"/>
        <end position="66"/>
    </location>
</feature>
<organism evidence="3 4">
    <name type="scientific">Mycetocola manganoxydans</name>
    <dbReference type="NCBI Taxonomy" id="699879"/>
    <lineage>
        <taxon>Bacteria</taxon>
        <taxon>Bacillati</taxon>
        <taxon>Actinomycetota</taxon>
        <taxon>Actinomycetes</taxon>
        <taxon>Micrococcales</taxon>
        <taxon>Microbacteriaceae</taxon>
        <taxon>Mycetocola</taxon>
    </lineage>
</organism>
<name>A0A3L6ZKG1_9MICO</name>
<comment type="caution">
    <text evidence="3">The sequence shown here is derived from an EMBL/GenBank/DDBJ whole genome shotgun (WGS) entry which is preliminary data.</text>
</comment>
<evidence type="ECO:0008006" key="5">
    <source>
        <dbReference type="Google" id="ProtNLM"/>
    </source>
</evidence>
<feature type="transmembrane region" description="Helical" evidence="2">
    <location>
        <begin position="103"/>
        <end position="131"/>
    </location>
</feature>
<keyword evidence="2" id="KW-1133">Transmembrane helix</keyword>
<dbReference type="RefSeq" id="WP_121673934.1">
    <property type="nucleotide sequence ID" value="NZ_BMXM01000003.1"/>
</dbReference>
<sequence>MTNPPQSPYGPSDPSQQPAYGQPPMFHPPQVPYGYTVVGPKPPQRGNGPGLAALILGIVSVVLAFIPIVNIFAFFTGTAGIIVGIIGLVLADRPRKQAAWGTGLSAASMVIAFLMFFVYTFGFIFAVGGAIEESTRNLPTYEATPVPSPTPSAIAPAVEPLALGTGVQLNDADGAPLFDATVTASVLDANDVVLAIDGNTPAPATMQWAMATVELTVLAASNLPPDQIEVEFVTADGSVYSVADALATPPPADLADIQDTLALGESGSGNVVIAIPTADATGGVWSIRYGSESSGAITYYFESA</sequence>
<proteinExistence type="predicted"/>
<evidence type="ECO:0000313" key="3">
    <source>
        <dbReference type="EMBL" id="RLP68323.1"/>
    </source>
</evidence>
<keyword evidence="2" id="KW-0812">Transmembrane</keyword>
<dbReference type="OrthoDB" id="4424518at2"/>
<dbReference type="AlphaFoldDB" id="A0A3L6ZKG1"/>
<evidence type="ECO:0000256" key="2">
    <source>
        <dbReference type="SAM" id="Phobius"/>
    </source>
</evidence>
<keyword evidence="4" id="KW-1185">Reference proteome</keyword>
<keyword evidence="2" id="KW-0472">Membrane</keyword>
<feature type="region of interest" description="Disordered" evidence="1">
    <location>
        <begin position="1"/>
        <end position="24"/>
    </location>
</feature>
<evidence type="ECO:0000313" key="4">
    <source>
        <dbReference type="Proteomes" id="UP000270299"/>
    </source>
</evidence>
<feature type="transmembrane region" description="Helical" evidence="2">
    <location>
        <begin position="72"/>
        <end position="91"/>
    </location>
</feature>
<gene>
    <name evidence="3" type="ORF">D9V29_13930</name>
</gene>